<accession>A0A437Q9G4</accession>
<dbReference type="GO" id="GO:0005524">
    <property type="term" value="F:ATP binding"/>
    <property type="evidence" value="ECO:0007669"/>
    <property type="project" value="UniProtKB-KW"/>
</dbReference>
<dbReference type="RefSeq" id="WP_127694000.1">
    <property type="nucleotide sequence ID" value="NZ_SACQ01000003.1"/>
</dbReference>
<keyword evidence="1" id="KW-0547">Nucleotide-binding</keyword>
<feature type="domain" description="ABC transporter" evidence="3">
    <location>
        <begin position="3"/>
        <end position="233"/>
    </location>
</feature>
<keyword evidence="5" id="KW-1185">Reference proteome</keyword>
<dbReference type="AlphaFoldDB" id="A0A437Q9G4"/>
<evidence type="ECO:0000256" key="2">
    <source>
        <dbReference type="ARBA" id="ARBA00022840"/>
    </source>
</evidence>
<evidence type="ECO:0000313" key="5">
    <source>
        <dbReference type="Proteomes" id="UP000282818"/>
    </source>
</evidence>
<comment type="caution">
    <text evidence="4">The sequence shown here is derived from an EMBL/GenBank/DDBJ whole genome shotgun (WGS) entry which is preliminary data.</text>
</comment>
<keyword evidence="2 4" id="KW-0067">ATP-binding</keyword>
<dbReference type="Pfam" id="PF00005">
    <property type="entry name" value="ABC_tran"/>
    <property type="match status" value="1"/>
</dbReference>
<proteinExistence type="predicted"/>
<dbReference type="PROSITE" id="PS50893">
    <property type="entry name" value="ABC_TRANSPORTER_2"/>
    <property type="match status" value="1"/>
</dbReference>
<dbReference type="Proteomes" id="UP000282818">
    <property type="component" value="Unassembled WGS sequence"/>
</dbReference>
<evidence type="ECO:0000256" key="1">
    <source>
        <dbReference type="ARBA" id="ARBA00022741"/>
    </source>
</evidence>
<organism evidence="4 5">
    <name type="scientific">Neptunomonas marina</name>
    <dbReference type="NCBI Taxonomy" id="1815562"/>
    <lineage>
        <taxon>Bacteria</taxon>
        <taxon>Pseudomonadati</taxon>
        <taxon>Pseudomonadota</taxon>
        <taxon>Gammaproteobacteria</taxon>
        <taxon>Oceanospirillales</taxon>
        <taxon>Oceanospirillaceae</taxon>
        <taxon>Neptunomonas</taxon>
    </lineage>
</organism>
<dbReference type="InterPro" id="IPR003439">
    <property type="entry name" value="ABC_transporter-like_ATP-bd"/>
</dbReference>
<dbReference type="GO" id="GO:0016887">
    <property type="term" value="F:ATP hydrolysis activity"/>
    <property type="evidence" value="ECO:0007669"/>
    <property type="project" value="InterPro"/>
</dbReference>
<dbReference type="SMART" id="SM00382">
    <property type="entry name" value="AAA"/>
    <property type="match status" value="1"/>
</dbReference>
<dbReference type="NCBIfam" id="TIGR03864">
    <property type="entry name" value="PQQ_ABC_ATP"/>
    <property type="match status" value="1"/>
</dbReference>
<sequence>MSISVESLSFAYGPRNALKGVSFQLTPGRFHALLGPNGAGKSTLFSLITRLNALQDGDICIDELSIRQQPASVMQRVGVVFQQSSLDLDLTVKQNLYYHAALHGISRQHAKPLVERELTRMEMADRANDKVRALNGGHRRRVEIARALMHAPDILLLDEPTVGLDPQTRLALCNYVRDLCEQDHITALWATHLMEEIQPHDPVILLHKGEVLINGHADDLLEQSGCSHYSDAFHVLTSTDKQRGAA</sequence>
<dbReference type="InterPro" id="IPR003593">
    <property type="entry name" value="AAA+_ATPase"/>
</dbReference>
<dbReference type="SUPFAM" id="SSF52540">
    <property type="entry name" value="P-loop containing nucleoside triphosphate hydrolases"/>
    <property type="match status" value="1"/>
</dbReference>
<protein>
    <submittedName>
        <fullName evidence="4">ATP-binding cassette domain-containing protein</fullName>
    </submittedName>
</protein>
<dbReference type="PANTHER" id="PTHR43582:SF5">
    <property type="entry name" value="ABC TRANSPORTER"/>
    <property type="match status" value="1"/>
</dbReference>
<evidence type="ECO:0000259" key="3">
    <source>
        <dbReference type="PROSITE" id="PS50893"/>
    </source>
</evidence>
<name>A0A437Q9G4_9GAMM</name>
<dbReference type="EMBL" id="SACQ01000003">
    <property type="protein sequence ID" value="RVU31155.1"/>
    <property type="molecule type" value="Genomic_DNA"/>
</dbReference>
<gene>
    <name evidence="4" type="ORF">EOE65_09160</name>
</gene>
<dbReference type="Gene3D" id="3.40.50.300">
    <property type="entry name" value="P-loop containing nucleotide triphosphate hydrolases"/>
    <property type="match status" value="1"/>
</dbReference>
<reference evidence="4 5" key="1">
    <citation type="submission" date="2019-01" db="EMBL/GenBank/DDBJ databases">
        <authorList>
            <person name="Chen W.-M."/>
        </authorList>
    </citation>
    <scope>NUCLEOTIDE SEQUENCE [LARGE SCALE GENOMIC DNA]</scope>
    <source>
        <strain evidence="4 5">HPM-16</strain>
    </source>
</reference>
<dbReference type="InterPro" id="IPR027417">
    <property type="entry name" value="P-loop_NTPase"/>
</dbReference>
<dbReference type="InterPro" id="IPR022467">
    <property type="entry name" value="ABC_transprt_ATP-bd_su_PQQ"/>
</dbReference>
<evidence type="ECO:0000313" key="4">
    <source>
        <dbReference type="EMBL" id="RVU31155.1"/>
    </source>
</evidence>
<dbReference type="PANTHER" id="PTHR43582">
    <property type="entry name" value="LINEARMYCIN RESISTANCE ATP-BINDING PROTEIN LNRL"/>
    <property type="match status" value="1"/>
</dbReference>